<organism evidence="1 2">
    <name type="scientific">Vibrio cholerae</name>
    <dbReference type="NCBI Taxonomy" id="666"/>
    <lineage>
        <taxon>Bacteria</taxon>
        <taxon>Pseudomonadati</taxon>
        <taxon>Pseudomonadota</taxon>
        <taxon>Gammaproteobacteria</taxon>
        <taxon>Vibrionales</taxon>
        <taxon>Vibrionaceae</taxon>
        <taxon>Vibrio</taxon>
    </lineage>
</organism>
<name>A0A655RI97_VIBCL</name>
<protein>
    <submittedName>
        <fullName evidence="1">Uncharacterized protein</fullName>
    </submittedName>
</protein>
<accession>A0A655RI97</accession>
<dbReference type="Proteomes" id="UP000041770">
    <property type="component" value="Unassembled WGS sequence"/>
</dbReference>
<reference evidence="1 2" key="1">
    <citation type="submission" date="2015-07" db="EMBL/GenBank/DDBJ databases">
        <authorList>
            <consortium name="Pathogen Informatics"/>
        </authorList>
    </citation>
    <scope>NUCLEOTIDE SEQUENCE [LARGE SCALE GENOMIC DNA]</scope>
    <source>
        <strain evidence="1 2">A316</strain>
    </source>
</reference>
<evidence type="ECO:0000313" key="2">
    <source>
        <dbReference type="Proteomes" id="UP000041770"/>
    </source>
</evidence>
<proteinExistence type="predicted"/>
<dbReference type="AlphaFoldDB" id="A0A655RI97"/>
<dbReference type="EMBL" id="CWQY01000009">
    <property type="protein sequence ID" value="CSC58819.1"/>
    <property type="molecule type" value="Genomic_DNA"/>
</dbReference>
<sequence length="57" mass="6188">MSQSSECVPRLSFAAGVNAQARRSQKAKNGDGQHDLIHQSIMAAQIQTPSRHRQNSG</sequence>
<evidence type="ECO:0000313" key="1">
    <source>
        <dbReference type="EMBL" id="CSC58819.1"/>
    </source>
</evidence>
<gene>
    <name evidence="1" type="ORF">ERS013200_01760</name>
</gene>